<gene>
    <name evidence="4" type="ORF">C3F09_10420</name>
</gene>
<keyword evidence="2" id="KW-0472">Membrane</keyword>
<sequence length="231" mass="25245">MTKNSTIWGGVLILLGLLLLLNSLRINLFHFVLPLGLIVLGGWLVYRKTRAEEQPKHSAHYTYNSEQGIYTATVTSSEGTTRASATVHTTGPSSDQPRHTTEEAKVFGDKVKYSKFLGDMFITCENVNLQNVEISIFIGDLEINLAGGKLQPGLNRVIVSGFLGDCLVLIPKDMPVHVHCSGFIGDVELLGKRGSGFGNTLDSETPEYTAATSKLYVAVNNFIGDIRVFRV</sequence>
<protein>
    <recommendedName>
        <fullName evidence="3">Cell wall-active antibiotics response LiaF-like C-terminal domain-containing protein</fullName>
    </recommendedName>
</protein>
<dbReference type="Pfam" id="PF09922">
    <property type="entry name" value="LiaF-like_C"/>
    <property type="match status" value="1"/>
</dbReference>
<proteinExistence type="predicted"/>
<accession>A0A855X499</accession>
<feature type="transmembrane region" description="Helical" evidence="2">
    <location>
        <begin position="6"/>
        <end position="21"/>
    </location>
</feature>
<dbReference type="InterPro" id="IPR024425">
    <property type="entry name" value="LiaF-like_C"/>
</dbReference>
<dbReference type="NCBIfam" id="NF040535">
    <property type="entry name" value="LiaF_C_term"/>
    <property type="match status" value="1"/>
</dbReference>
<evidence type="ECO:0000313" key="5">
    <source>
        <dbReference type="Proteomes" id="UP000250918"/>
    </source>
</evidence>
<organism evidence="4 5">
    <name type="scientific">candidate division GN15 bacterium</name>
    <dbReference type="NCBI Taxonomy" id="2072418"/>
    <lineage>
        <taxon>Bacteria</taxon>
        <taxon>candidate division GN15</taxon>
    </lineage>
</organism>
<feature type="domain" description="Cell wall-active antibiotics response LiaF-like C-terminal" evidence="3">
    <location>
        <begin position="117"/>
        <end position="228"/>
    </location>
</feature>
<name>A0A855X499_9BACT</name>
<dbReference type="Proteomes" id="UP000250918">
    <property type="component" value="Unassembled WGS sequence"/>
</dbReference>
<feature type="region of interest" description="Disordered" evidence="1">
    <location>
        <begin position="76"/>
        <end position="101"/>
    </location>
</feature>
<reference evidence="4 5" key="1">
    <citation type="journal article" date="2018" name="ISME J.">
        <title>A methanotrophic archaeon couples anaerobic oxidation of methane to Fe(III) reduction.</title>
        <authorList>
            <person name="Cai C."/>
            <person name="Leu A.O."/>
            <person name="Xie G.J."/>
            <person name="Guo J."/>
            <person name="Feng Y."/>
            <person name="Zhao J.X."/>
            <person name="Tyson G.W."/>
            <person name="Yuan Z."/>
            <person name="Hu S."/>
        </authorList>
    </citation>
    <scope>NUCLEOTIDE SEQUENCE [LARGE SCALE GENOMIC DNA]</scope>
    <source>
        <strain evidence="4">FeB_12</strain>
    </source>
</reference>
<keyword evidence="2" id="KW-0812">Transmembrane</keyword>
<dbReference type="EMBL" id="PQAP01000173">
    <property type="protein sequence ID" value="PWB69238.1"/>
    <property type="molecule type" value="Genomic_DNA"/>
</dbReference>
<keyword evidence="2" id="KW-1133">Transmembrane helix</keyword>
<dbReference type="AlphaFoldDB" id="A0A855X499"/>
<feature type="compositionally biased region" description="Polar residues" evidence="1">
    <location>
        <begin position="76"/>
        <end position="95"/>
    </location>
</feature>
<evidence type="ECO:0000256" key="2">
    <source>
        <dbReference type="SAM" id="Phobius"/>
    </source>
</evidence>
<comment type="caution">
    <text evidence="4">The sequence shown here is derived from an EMBL/GenBank/DDBJ whole genome shotgun (WGS) entry which is preliminary data.</text>
</comment>
<feature type="transmembrane region" description="Helical" evidence="2">
    <location>
        <begin position="28"/>
        <end position="46"/>
    </location>
</feature>
<dbReference type="InterPro" id="IPR047793">
    <property type="entry name" value="LiaF_C"/>
</dbReference>
<evidence type="ECO:0000313" key="4">
    <source>
        <dbReference type="EMBL" id="PWB69238.1"/>
    </source>
</evidence>
<evidence type="ECO:0000259" key="3">
    <source>
        <dbReference type="Pfam" id="PF09922"/>
    </source>
</evidence>
<evidence type="ECO:0000256" key="1">
    <source>
        <dbReference type="SAM" id="MobiDB-lite"/>
    </source>
</evidence>